<comment type="caution">
    <text evidence="3">The sequence shown here is derived from an EMBL/GenBank/DDBJ whole genome shotgun (WGS) entry which is preliminary data.</text>
</comment>
<dbReference type="InterPro" id="IPR026960">
    <property type="entry name" value="RVT-Znf"/>
</dbReference>
<dbReference type="OrthoDB" id="1938625at2759"/>
<feature type="domain" description="RNase H type-1" evidence="1">
    <location>
        <begin position="441"/>
        <end position="563"/>
    </location>
</feature>
<feature type="domain" description="Reverse transcriptase zinc-binding" evidence="2">
    <location>
        <begin position="227"/>
        <end position="314"/>
    </location>
</feature>
<dbReference type="PANTHER" id="PTHR33116:SF75">
    <property type="entry name" value="RIBONUCLEASE H PROTEIN"/>
    <property type="match status" value="1"/>
</dbReference>
<name>A0A9W7HBI1_HIBTR</name>
<dbReference type="Gene3D" id="3.30.420.10">
    <property type="entry name" value="Ribonuclease H-like superfamily/Ribonuclease H"/>
    <property type="match status" value="1"/>
</dbReference>
<dbReference type="InterPro" id="IPR044730">
    <property type="entry name" value="RNase_H-like_dom_plant"/>
</dbReference>
<accession>A0A9W7HBI1</accession>
<dbReference type="SUPFAM" id="SSF53098">
    <property type="entry name" value="Ribonuclease H-like"/>
    <property type="match status" value="1"/>
</dbReference>
<dbReference type="Pfam" id="PF13966">
    <property type="entry name" value="zf-RVT"/>
    <property type="match status" value="1"/>
</dbReference>
<dbReference type="InterPro" id="IPR036397">
    <property type="entry name" value="RNaseH_sf"/>
</dbReference>
<keyword evidence="4" id="KW-1185">Reference proteome</keyword>
<evidence type="ECO:0000313" key="4">
    <source>
        <dbReference type="Proteomes" id="UP001165190"/>
    </source>
</evidence>
<evidence type="ECO:0000313" key="3">
    <source>
        <dbReference type="EMBL" id="GMI73976.1"/>
    </source>
</evidence>
<dbReference type="GO" id="GO:0003676">
    <property type="term" value="F:nucleic acid binding"/>
    <property type="evidence" value="ECO:0007669"/>
    <property type="project" value="InterPro"/>
</dbReference>
<reference evidence="3" key="1">
    <citation type="submission" date="2023-05" db="EMBL/GenBank/DDBJ databases">
        <title>Genome and transcriptome analyses reveal genes involved in the formation of fine ridges on petal epidermal cells in Hibiscus trionum.</title>
        <authorList>
            <person name="Koshimizu S."/>
            <person name="Masuda S."/>
            <person name="Ishii T."/>
            <person name="Shirasu K."/>
            <person name="Hoshino A."/>
            <person name="Arita M."/>
        </authorList>
    </citation>
    <scope>NUCLEOTIDE SEQUENCE</scope>
    <source>
        <strain evidence="3">Hamamatsu line</strain>
    </source>
</reference>
<sequence>MSMFRMPVAVISKINSIMAGFLWGDVDGNKKLHWLNWESTCLPFERGGLNIKNIALQNRALLGKWLWKFASDFDSPWRKFICCKYSIDPNAFFVDDKPHRLASWQWKAIVNSTGAKDDVGETMRNNLMLQVGDGSLISFWSDVWIGGAPLQVLFPRIFALARNRNGKILAFGRQVNSAWVWEVQLRRTLFDWELDQWSAFTNTIEGSHLNVSSRDTVAWRGSSDGVFSVRSFYKLCQCPSSNDKFWKVCVWNGMAPPRVEFFMWQAVLGRLAVKCELVKRKVRGIHDSLCPLCSVYPESVVHLLVECSVARAAWGMAARWWGVDVLLPGSVRELLEVWFFSAPIKLSPSIWFYIPAAMMWSLWLLRNEVVFKGCKVDSAQIMFFVKTRLVHWFMAKHHNLPLSREALFNDLRLADGLSDGRQKLDTMGGWLPPPTGFIKLNVDGAMTADRSKGGVGGLVRGSSGEVIFSFSEPCEAGPPILAELWAIRRGLRIFIDDPSCWEGRLIVESDCAAALAWINNEPSCPTMYKLLVNEIKELGICRGCMFAHVPRRRNVDADRLAKQGIG</sequence>
<evidence type="ECO:0000259" key="1">
    <source>
        <dbReference type="Pfam" id="PF13456"/>
    </source>
</evidence>
<dbReference type="PANTHER" id="PTHR33116">
    <property type="entry name" value="REVERSE TRANSCRIPTASE ZINC-BINDING DOMAIN-CONTAINING PROTEIN-RELATED-RELATED"/>
    <property type="match status" value="1"/>
</dbReference>
<dbReference type="Pfam" id="PF13456">
    <property type="entry name" value="RVT_3"/>
    <property type="match status" value="1"/>
</dbReference>
<gene>
    <name evidence="3" type="ORF">HRI_001066900</name>
</gene>
<dbReference type="InterPro" id="IPR012337">
    <property type="entry name" value="RNaseH-like_sf"/>
</dbReference>
<evidence type="ECO:0000259" key="2">
    <source>
        <dbReference type="Pfam" id="PF13966"/>
    </source>
</evidence>
<dbReference type="EMBL" id="BSYR01000010">
    <property type="protein sequence ID" value="GMI73976.1"/>
    <property type="molecule type" value="Genomic_DNA"/>
</dbReference>
<proteinExistence type="predicted"/>
<dbReference type="AlphaFoldDB" id="A0A9W7HBI1"/>
<dbReference type="Proteomes" id="UP001165190">
    <property type="component" value="Unassembled WGS sequence"/>
</dbReference>
<dbReference type="CDD" id="cd06222">
    <property type="entry name" value="RNase_H_like"/>
    <property type="match status" value="1"/>
</dbReference>
<evidence type="ECO:0008006" key="5">
    <source>
        <dbReference type="Google" id="ProtNLM"/>
    </source>
</evidence>
<dbReference type="InterPro" id="IPR002156">
    <property type="entry name" value="RNaseH_domain"/>
</dbReference>
<protein>
    <recommendedName>
        <fullName evidence="5">Reverse transcriptase zinc-binding domain-containing protein</fullName>
    </recommendedName>
</protein>
<organism evidence="3 4">
    <name type="scientific">Hibiscus trionum</name>
    <name type="common">Flower of an hour</name>
    <dbReference type="NCBI Taxonomy" id="183268"/>
    <lineage>
        <taxon>Eukaryota</taxon>
        <taxon>Viridiplantae</taxon>
        <taxon>Streptophyta</taxon>
        <taxon>Embryophyta</taxon>
        <taxon>Tracheophyta</taxon>
        <taxon>Spermatophyta</taxon>
        <taxon>Magnoliopsida</taxon>
        <taxon>eudicotyledons</taxon>
        <taxon>Gunneridae</taxon>
        <taxon>Pentapetalae</taxon>
        <taxon>rosids</taxon>
        <taxon>malvids</taxon>
        <taxon>Malvales</taxon>
        <taxon>Malvaceae</taxon>
        <taxon>Malvoideae</taxon>
        <taxon>Hibiscus</taxon>
    </lineage>
</organism>
<dbReference type="GO" id="GO:0004523">
    <property type="term" value="F:RNA-DNA hybrid ribonuclease activity"/>
    <property type="evidence" value="ECO:0007669"/>
    <property type="project" value="InterPro"/>
</dbReference>